<gene>
    <name evidence="2" type="ORF">S01H4_55831</name>
</gene>
<comment type="caution">
    <text evidence="2">The sequence shown here is derived from an EMBL/GenBank/DDBJ whole genome shotgun (WGS) entry which is preliminary data.</text>
</comment>
<dbReference type="GO" id="GO:0016094">
    <property type="term" value="P:polyprenol biosynthetic process"/>
    <property type="evidence" value="ECO:0007669"/>
    <property type="project" value="TreeGrafter"/>
</dbReference>
<feature type="non-terminal residue" evidence="2">
    <location>
        <position position="148"/>
    </location>
</feature>
<dbReference type="Gene3D" id="3.40.1180.10">
    <property type="entry name" value="Decaprenyl diphosphate synthase-like"/>
    <property type="match status" value="1"/>
</dbReference>
<dbReference type="Pfam" id="PF01255">
    <property type="entry name" value="Prenyltransf"/>
    <property type="match status" value="1"/>
</dbReference>
<reference evidence="2" key="1">
    <citation type="journal article" date="2014" name="Front. Microbiol.">
        <title>High frequency of phylogenetically diverse reductive dehalogenase-homologous genes in deep subseafloor sedimentary metagenomes.</title>
        <authorList>
            <person name="Kawai M."/>
            <person name="Futagami T."/>
            <person name="Toyoda A."/>
            <person name="Takaki Y."/>
            <person name="Nishi S."/>
            <person name="Hori S."/>
            <person name="Arai W."/>
            <person name="Tsubouchi T."/>
            <person name="Morono Y."/>
            <person name="Uchiyama I."/>
            <person name="Ito T."/>
            <person name="Fujiyama A."/>
            <person name="Inagaki F."/>
            <person name="Takami H."/>
        </authorList>
    </citation>
    <scope>NUCLEOTIDE SEQUENCE</scope>
    <source>
        <strain evidence="2">Expedition CK06-06</strain>
    </source>
</reference>
<sequence length="148" mass="16886">MSLFSSIFASKKHSSTDKTIKENIPEHVAIIMDGNGRWATKRHLPRSAGHRAGVESLREIIAACIDLGIKYLTVYSLSSENWKRPEREIKFLLKLFLATLKNELNLLNDHGVRLRLIGDRTSIPVEVLEAYEQAEKRTLENTNLNFNI</sequence>
<dbReference type="AlphaFoldDB" id="X1DLR0"/>
<dbReference type="InterPro" id="IPR036424">
    <property type="entry name" value="UPP_synth-like_sf"/>
</dbReference>
<dbReference type="CDD" id="cd00475">
    <property type="entry name" value="Cis_IPPS"/>
    <property type="match status" value="1"/>
</dbReference>
<dbReference type="PANTHER" id="PTHR10291:SF0">
    <property type="entry name" value="DEHYDRODOLICHYL DIPHOSPHATE SYNTHASE 2"/>
    <property type="match status" value="1"/>
</dbReference>
<evidence type="ECO:0000313" key="2">
    <source>
        <dbReference type="EMBL" id="GAH09215.1"/>
    </source>
</evidence>
<dbReference type="SUPFAM" id="SSF64005">
    <property type="entry name" value="Undecaprenyl diphosphate synthase"/>
    <property type="match status" value="1"/>
</dbReference>
<evidence type="ECO:0000256" key="1">
    <source>
        <dbReference type="ARBA" id="ARBA00022679"/>
    </source>
</evidence>
<dbReference type="PANTHER" id="PTHR10291">
    <property type="entry name" value="DEHYDRODOLICHYL DIPHOSPHATE SYNTHASE FAMILY MEMBER"/>
    <property type="match status" value="1"/>
</dbReference>
<dbReference type="EMBL" id="BART01032275">
    <property type="protein sequence ID" value="GAH09215.1"/>
    <property type="molecule type" value="Genomic_DNA"/>
</dbReference>
<dbReference type="NCBIfam" id="TIGR00055">
    <property type="entry name" value="uppS"/>
    <property type="match status" value="1"/>
</dbReference>
<proteinExistence type="predicted"/>
<evidence type="ECO:0008006" key="3">
    <source>
        <dbReference type="Google" id="ProtNLM"/>
    </source>
</evidence>
<keyword evidence="1" id="KW-0808">Transferase</keyword>
<dbReference type="InterPro" id="IPR001441">
    <property type="entry name" value="UPP_synth-like"/>
</dbReference>
<dbReference type="GO" id="GO:0045547">
    <property type="term" value="F:ditrans,polycis-polyprenyl diphosphate synthase [(2E,6E)-farnesyl diphosphate specific] activity"/>
    <property type="evidence" value="ECO:0007669"/>
    <property type="project" value="TreeGrafter"/>
</dbReference>
<name>X1DLR0_9ZZZZ</name>
<protein>
    <recommendedName>
        <fullName evidence="3">Di-trans,poly-cis-decaprenylcistransferase</fullName>
    </recommendedName>
</protein>
<organism evidence="2">
    <name type="scientific">marine sediment metagenome</name>
    <dbReference type="NCBI Taxonomy" id="412755"/>
    <lineage>
        <taxon>unclassified sequences</taxon>
        <taxon>metagenomes</taxon>
        <taxon>ecological metagenomes</taxon>
    </lineage>
</organism>
<accession>X1DLR0</accession>